<feature type="signal peptide" evidence="3">
    <location>
        <begin position="1"/>
        <end position="21"/>
    </location>
</feature>
<keyword evidence="3" id="KW-0732">Signal</keyword>
<gene>
    <name evidence="5" type="ORF">FTUN_0488</name>
</gene>
<dbReference type="Pfam" id="PF13180">
    <property type="entry name" value="PDZ_2"/>
    <property type="match status" value="1"/>
</dbReference>
<evidence type="ECO:0000256" key="3">
    <source>
        <dbReference type="SAM" id="SignalP"/>
    </source>
</evidence>
<dbReference type="SUPFAM" id="SSF50494">
    <property type="entry name" value="Trypsin-like serine proteases"/>
    <property type="match status" value="1"/>
</dbReference>
<dbReference type="Pfam" id="PF13365">
    <property type="entry name" value="Trypsin_2"/>
    <property type="match status" value="1"/>
</dbReference>
<dbReference type="Proteomes" id="UP000503447">
    <property type="component" value="Chromosome"/>
</dbReference>
<keyword evidence="6" id="KW-1185">Reference proteome</keyword>
<dbReference type="InterPro" id="IPR036034">
    <property type="entry name" value="PDZ_sf"/>
</dbReference>
<accession>A0A6M5YG69</accession>
<evidence type="ECO:0000313" key="6">
    <source>
        <dbReference type="Proteomes" id="UP000503447"/>
    </source>
</evidence>
<evidence type="ECO:0000313" key="5">
    <source>
        <dbReference type="EMBL" id="QJW92988.1"/>
    </source>
</evidence>
<organism evidence="5 6">
    <name type="scientific">Frigoriglobus tundricola</name>
    <dbReference type="NCBI Taxonomy" id="2774151"/>
    <lineage>
        <taxon>Bacteria</taxon>
        <taxon>Pseudomonadati</taxon>
        <taxon>Planctomycetota</taxon>
        <taxon>Planctomycetia</taxon>
        <taxon>Gemmatales</taxon>
        <taxon>Gemmataceae</taxon>
        <taxon>Frigoriglobus</taxon>
    </lineage>
</organism>
<comment type="similarity">
    <text evidence="1">Belongs to the peptidase S1C family.</text>
</comment>
<feature type="region of interest" description="Disordered" evidence="2">
    <location>
        <begin position="250"/>
        <end position="269"/>
    </location>
</feature>
<dbReference type="Gene3D" id="2.30.42.10">
    <property type="match status" value="1"/>
</dbReference>
<reference evidence="6" key="1">
    <citation type="submission" date="2020-05" db="EMBL/GenBank/DDBJ databases">
        <title>Frigoriglobus tundricola gen. nov., sp. nov., a psychrotolerant cellulolytic planctomycete of the family Gemmataceae with two divergent copies of 16S rRNA gene.</title>
        <authorList>
            <person name="Kulichevskaya I.S."/>
            <person name="Ivanova A.A."/>
            <person name="Naumoff D.G."/>
            <person name="Beletsky A.V."/>
            <person name="Rijpstra W.I.C."/>
            <person name="Sinninghe Damste J.S."/>
            <person name="Mardanov A.V."/>
            <person name="Ravin N.V."/>
            <person name="Dedysh S.N."/>
        </authorList>
    </citation>
    <scope>NUCLEOTIDE SEQUENCE [LARGE SCALE GENOMIC DNA]</scope>
    <source>
        <strain evidence="6">PL17</strain>
    </source>
</reference>
<evidence type="ECO:0000256" key="2">
    <source>
        <dbReference type="SAM" id="MobiDB-lite"/>
    </source>
</evidence>
<dbReference type="EMBL" id="CP053452">
    <property type="protein sequence ID" value="QJW92988.1"/>
    <property type="molecule type" value="Genomic_DNA"/>
</dbReference>
<protein>
    <recommendedName>
        <fullName evidence="4">PDZ domain-containing protein</fullName>
    </recommendedName>
</protein>
<dbReference type="PROSITE" id="PS50106">
    <property type="entry name" value="PDZ"/>
    <property type="match status" value="1"/>
</dbReference>
<name>A0A6M5YG69_9BACT</name>
<evidence type="ECO:0000256" key="1">
    <source>
        <dbReference type="ARBA" id="ARBA00010541"/>
    </source>
</evidence>
<feature type="domain" description="PDZ" evidence="4">
    <location>
        <begin position="153"/>
        <end position="225"/>
    </location>
</feature>
<proteinExistence type="inferred from homology"/>
<dbReference type="SMART" id="SM00228">
    <property type="entry name" value="PDZ"/>
    <property type="match status" value="1"/>
</dbReference>
<dbReference type="InterPro" id="IPR001478">
    <property type="entry name" value="PDZ"/>
</dbReference>
<dbReference type="Gene3D" id="2.40.10.10">
    <property type="entry name" value="Trypsin-like serine proteases"/>
    <property type="match status" value="1"/>
</dbReference>
<dbReference type="SUPFAM" id="SSF50156">
    <property type="entry name" value="PDZ domain-like"/>
    <property type="match status" value="1"/>
</dbReference>
<feature type="chain" id="PRO_5026920798" description="PDZ domain-containing protein" evidence="3">
    <location>
        <begin position="22"/>
        <end position="356"/>
    </location>
</feature>
<dbReference type="RefSeq" id="WP_171469280.1">
    <property type="nucleotide sequence ID" value="NZ_CP053452.2"/>
</dbReference>
<dbReference type="InterPro" id="IPR043504">
    <property type="entry name" value="Peptidase_S1_PA_chymotrypsin"/>
</dbReference>
<dbReference type="PANTHER" id="PTHR22939">
    <property type="entry name" value="SERINE PROTEASE FAMILY S1C HTRA-RELATED"/>
    <property type="match status" value="1"/>
</dbReference>
<evidence type="ECO:0000259" key="4">
    <source>
        <dbReference type="PROSITE" id="PS50106"/>
    </source>
</evidence>
<dbReference type="AlphaFoldDB" id="A0A6M5YG69"/>
<dbReference type="Gene3D" id="2.40.10.120">
    <property type="match status" value="1"/>
</dbReference>
<dbReference type="KEGG" id="ftj:FTUN_0488"/>
<sequence>MISRLLTSAVLLAALAAPASAQLSKDTELRSLFKPVVERASESTVRIRCNDKDTVLGTVVDPDGLILTKLSELKGGVYVRLPDGTEYEAITVAADKATDLALLKVDVKGLKPVTFSDTKKVPRGSWVAASGPTSDPVAIGIVSVMTRRLTGRDADIINPNRGFMGVEPVDDKDEGGKPAGAKLNRVEPGGAADKAGLTAGDVIVELNGIKILSQAKLREQLEGLRGGDVVTVKAKRKDDMKSFKVTLGKPRKDRSDIQNSMGSELSDRRTGFSEVIETDMVLNAKECGGPVVDLDGNVLGINIARAGRVDTWVLPSEVIRPLLPQFKAGKFAPVAATSAPALPVAPAPHVKEKKSK</sequence>
<dbReference type="PANTHER" id="PTHR22939:SF129">
    <property type="entry name" value="SERINE PROTEASE HTRA2, MITOCHONDRIAL"/>
    <property type="match status" value="1"/>
</dbReference>
<dbReference type="InterPro" id="IPR009003">
    <property type="entry name" value="Peptidase_S1_PA"/>
</dbReference>